<sequence length="212" mass="25177">MGGENLLFNDHEINGEYELYEVLETDIPGLYENTWGYKFCTPKYLQKCNMPYQIRGTAFRGYQKRLSNLTVFDVIYYGYSYRYYNDGVTIRMLPSNKNMNPTQFKEIYWKKDVYVAEYDLEQSLCKLFKHILPSISPNNKIDYGIISLKDFQKKSQEIFGETYCVIEQSEEFILASLIKEIISEWMRYGNTNHIAECEIKKRIFAKIISSEY</sequence>
<accession>A0A2B9DKA4</accession>
<name>A0A2B9DKA4_BACCE</name>
<proteinExistence type="predicted"/>
<dbReference type="AlphaFoldDB" id="A0A2B9DKA4"/>
<comment type="caution">
    <text evidence="1">The sequence shown here is derived from an EMBL/GenBank/DDBJ whole genome shotgun (WGS) entry which is preliminary data.</text>
</comment>
<dbReference type="EMBL" id="NUHO01000117">
    <property type="protein sequence ID" value="PGM89320.1"/>
    <property type="molecule type" value="Genomic_DNA"/>
</dbReference>
<dbReference type="Proteomes" id="UP000222054">
    <property type="component" value="Unassembled WGS sequence"/>
</dbReference>
<gene>
    <name evidence="1" type="ORF">CN958_24925</name>
</gene>
<evidence type="ECO:0000313" key="2">
    <source>
        <dbReference type="Proteomes" id="UP000222054"/>
    </source>
</evidence>
<evidence type="ECO:0000313" key="1">
    <source>
        <dbReference type="EMBL" id="PGM89320.1"/>
    </source>
</evidence>
<dbReference type="RefSeq" id="WP_098778822.1">
    <property type="nucleotide sequence ID" value="NZ_NUHO01000117.1"/>
</dbReference>
<protein>
    <submittedName>
        <fullName evidence="1">Uncharacterized protein</fullName>
    </submittedName>
</protein>
<organism evidence="1 2">
    <name type="scientific">Bacillus cereus</name>
    <dbReference type="NCBI Taxonomy" id="1396"/>
    <lineage>
        <taxon>Bacteria</taxon>
        <taxon>Bacillati</taxon>
        <taxon>Bacillota</taxon>
        <taxon>Bacilli</taxon>
        <taxon>Bacillales</taxon>
        <taxon>Bacillaceae</taxon>
        <taxon>Bacillus</taxon>
        <taxon>Bacillus cereus group</taxon>
    </lineage>
</organism>
<reference evidence="1 2" key="1">
    <citation type="submission" date="2017-09" db="EMBL/GenBank/DDBJ databases">
        <title>Large-scale bioinformatics analysis of Bacillus genomes uncovers conserved roles of natural products in bacterial physiology.</title>
        <authorList>
            <consortium name="Agbiome Team Llc"/>
            <person name="Bleich R.M."/>
            <person name="Grubbs K.J."/>
            <person name="Santa Maria K.C."/>
            <person name="Allen S.E."/>
            <person name="Farag S."/>
            <person name="Shank E.A."/>
            <person name="Bowers A."/>
        </authorList>
    </citation>
    <scope>NUCLEOTIDE SEQUENCE [LARGE SCALE GENOMIC DNA]</scope>
    <source>
        <strain evidence="1 2">AFS053130</strain>
    </source>
</reference>